<dbReference type="eggNOG" id="ENOG502ZKJ8">
    <property type="taxonomic scope" value="Bacteria"/>
</dbReference>
<dbReference type="AlphaFoldDB" id="X7F1Q9"/>
<evidence type="ECO:0000313" key="1">
    <source>
        <dbReference type="EMBL" id="ETX26688.1"/>
    </source>
</evidence>
<sequence length="167" mass="17923">MMPEWNLRGRVMSDPRATVHALMRGLVTRHFPTQQSAAKEMADFWHPTGNAGDDFDTAALSRKMNGTREWTTSDVIALSAIAGSDRVVVAMRQALPERAGSPVSALQHARRLIKEGGEGTAALLAVSEGGCPHQARAELVDILDTVKAALRDLDASDMADGHPREGA</sequence>
<proteinExistence type="predicted"/>
<dbReference type="Proteomes" id="UP000023430">
    <property type="component" value="Unassembled WGS sequence"/>
</dbReference>
<keyword evidence="2" id="KW-1185">Reference proteome</keyword>
<dbReference type="EMBL" id="JAME01000064">
    <property type="protein sequence ID" value="ETX26688.1"/>
    <property type="molecule type" value="Genomic_DNA"/>
</dbReference>
<evidence type="ECO:0000313" key="2">
    <source>
        <dbReference type="Proteomes" id="UP000023430"/>
    </source>
</evidence>
<gene>
    <name evidence="1" type="ORF">RISW2_20650</name>
</gene>
<reference evidence="1 2" key="1">
    <citation type="submission" date="2014-01" db="EMBL/GenBank/DDBJ databases">
        <title>Roseivivax isoporae LMG 25204 Genome Sequencing.</title>
        <authorList>
            <person name="Lai Q."/>
            <person name="Li G."/>
            <person name="Shao Z."/>
        </authorList>
    </citation>
    <scope>NUCLEOTIDE SEQUENCE [LARGE SCALE GENOMIC DNA]</scope>
    <source>
        <strain evidence="1 2">LMG 25204</strain>
    </source>
</reference>
<protein>
    <submittedName>
        <fullName evidence="1">Uncharacterized protein</fullName>
    </submittedName>
</protein>
<accession>X7F1Q9</accession>
<comment type="caution">
    <text evidence="1">The sequence shown here is derived from an EMBL/GenBank/DDBJ whole genome shotgun (WGS) entry which is preliminary data.</text>
</comment>
<organism evidence="1 2">
    <name type="scientific">Roseivivax isoporae LMG 25204</name>
    <dbReference type="NCBI Taxonomy" id="1449351"/>
    <lineage>
        <taxon>Bacteria</taxon>
        <taxon>Pseudomonadati</taxon>
        <taxon>Pseudomonadota</taxon>
        <taxon>Alphaproteobacteria</taxon>
        <taxon>Rhodobacterales</taxon>
        <taxon>Roseobacteraceae</taxon>
        <taxon>Roseivivax</taxon>
    </lineage>
</organism>
<dbReference type="RefSeq" id="WP_043775052.1">
    <property type="nucleotide sequence ID" value="NZ_JAME01000064.1"/>
</dbReference>
<name>X7F1Q9_9RHOB</name>